<dbReference type="Gene3D" id="1.20.1280.50">
    <property type="match status" value="1"/>
</dbReference>
<proteinExistence type="predicted"/>
<dbReference type="Pfam" id="PF12937">
    <property type="entry name" value="F-box-like"/>
    <property type="match status" value="1"/>
</dbReference>
<gene>
    <name evidence="3" type="ORF">Amon01_000246300</name>
</gene>
<dbReference type="InterPro" id="IPR001810">
    <property type="entry name" value="F-box_dom"/>
</dbReference>
<dbReference type="SUPFAM" id="SSF81383">
    <property type="entry name" value="F-box domain"/>
    <property type="match status" value="1"/>
</dbReference>
<protein>
    <submittedName>
        <fullName evidence="3">Unnamed protein product</fullName>
    </submittedName>
</protein>
<evidence type="ECO:0000313" key="3">
    <source>
        <dbReference type="EMBL" id="GMG22053.1"/>
    </source>
</evidence>
<organism evidence="3 4">
    <name type="scientific">Ambrosiozyma monospora</name>
    <name type="common">Yeast</name>
    <name type="synonym">Endomycopsis monosporus</name>
    <dbReference type="NCBI Taxonomy" id="43982"/>
    <lineage>
        <taxon>Eukaryota</taxon>
        <taxon>Fungi</taxon>
        <taxon>Dikarya</taxon>
        <taxon>Ascomycota</taxon>
        <taxon>Saccharomycotina</taxon>
        <taxon>Pichiomycetes</taxon>
        <taxon>Pichiales</taxon>
        <taxon>Pichiaceae</taxon>
        <taxon>Ambrosiozyma</taxon>
    </lineage>
</organism>
<evidence type="ECO:0000313" key="4">
    <source>
        <dbReference type="Proteomes" id="UP001165063"/>
    </source>
</evidence>
<dbReference type="OrthoDB" id="5351126at2759"/>
<reference evidence="3" key="1">
    <citation type="submission" date="2023-04" db="EMBL/GenBank/DDBJ databases">
        <title>Ambrosiozyma monospora NBRC 1965.</title>
        <authorList>
            <person name="Ichikawa N."/>
            <person name="Sato H."/>
            <person name="Tonouchi N."/>
        </authorList>
    </citation>
    <scope>NUCLEOTIDE SEQUENCE</scope>
    <source>
        <strain evidence="3">NBRC 1965</strain>
    </source>
</reference>
<name>A0A9W6YWN2_AMBMO</name>
<keyword evidence="4" id="KW-1185">Reference proteome</keyword>
<dbReference type="EMBL" id="BSXU01000899">
    <property type="protein sequence ID" value="GMG22053.1"/>
    <property type="molecule type" value="Genomic_DNA"/>
</dbReference>
<evidence type="ECO:0000259" key="2">
    <source>
        <dbReference type="Pfam" id="PF12937"/>
    </source>
</evidence>
<dbReference type="Proteomes" id="UP001165063">
    <property type="component" value="Unassembled WGS sequence"/>
</dbReference>
<feature type="region of interest" description="Disordered" evidence="1">
    <location>
        <begin position="223"/>
        <end position="248"/>
    </location>
</feature>
<accession>A0A9W6YWN2</accession>
<feature type="region of interest" description="Disordered" evidence="1">
    <location>
        <begin position="271"/>
        <end position="299"/>
    </location>
</feature>
<dbReference type="AlphaFoldDB" id="A0A9W6YWN2"/>
<comment type="caution">
    <text evidence="3">The sequence shown here is derived from an EMBL/GenBank/DDBJ whole genome shotgun (WGS) entry which is preliminary data.</text>
</comment>
<evidence type="ECO:0000256" key="1">
    <source>
        <dbReference type="SAM" id="MobiDB-lite"/>
    </source>
</evidence>
<feature type="domain" description="F-box" evidence="2">
    <location>
        <begin position="107"/>
        <end position="153"/>
    </location>
</feature>
<dbReference type="InterPro" id="IPR036047">
    <property type="entry name" value="F-box-like_dom_sf"/>
</dbReference>
<sequence length="595" mass="68880">MPSSPVQVLLGQEKYELDHYLPPYRSLLNPGKSYDYRKHSYVDSVPTKLQVSSSTLKVGSSTNTSKKNDKPKYRSLLSILDAASDSLSIKSFMSSKSIKKLTQPKNILELPDEILLLIFSFLLDDQSSLVKSLYVSKRFHDMSKEILYSKPYFTSTYRVAQFVNTICQNRELALKVKILDLSHLRMGVDLEEDQTVDDLDDKTEILGGWREFKYRNHPLYGLRKPISNGMGSHNRQSDRNKSISSMNSLFSNSNDSTNSITFSESLSPIPSRIRADHSRSRSRSRSRSDGNGSTKAGKSGLFSNKIKKAFKHDEYDNFNFVPDLSDLYHSFDATSNTKKHFFSRTSGRWKGYNNRINHEQQVMANVLIPLVKRRPFTSPHPLQNRFLHQYSFSKDLPIGFVLHMLQNCENLEVVDFTGLSYSVDFEFTDFQYFDWERSKGITYKDNPISRFTACNYGSLLLDVGSKDEQIARERQRLEQFAVHSPVYWSDTTREIDYNEEANFKKLNIDSIWEAMIHLKNLKRIKLCSLVWLKLETVQQLLTQSESLATLKCIDCTDSGMIKGAGWARSRTTREWRMFFRDDSKKPRRRRRPIVL</sequence>